<dbReference type="Proteomes" id="UP000824469">
    <property type="component" value="Unassembled WGS sequence"/>
</dbReference>
<dbReference type="PANTHER" id="PTHR48409">
    <property type="entry name" value="GLYCOSYLTRANSFERASE FAMILY PROTEIN 64 C3"/>
    <property type="match status" value="1"/>
</dbReference>
<protein>
    <recommendedName>
        <fullName evidence="5">Glycosyl transferase 64 domain-containing protein</fullName>
    </recommendedName>
</protein>
<dbReference type="GO" id="GO:0016757">
    <property type="term" value="F:glycosyltransferase activity"/>
    <property type="evidence" value="ECO:0007669"/>
    <property type="project" value="InterPro"/>
</dbReference>
<evidence type="ECO:0000256" key="1">
    <source>
        <dbReference type="ARBA" id="ARBA00008700"/>
    </source>
</evidence>
<evidence type="ECO:0000256" key="4">
    <source>
        <dbReference type="SAM" id="SignalP"/>
    </source>
</evidence>
<sequence>MVKSSRLLVIPLFLFISLLFLRIPNPNPNPPTGLGIESLSSSICNPNFYPPQWQLRSDQLTVLINGFSESRLPLLQKIARSYSSFPCVHSVFILWGNSSTPSTLLETLNFESLGAPIYILRNPSSSLNDRFLPRDFISTRAVLICDDDVEIQDSASLSFALRVWSQHRRKRIVGFFGRSHGFELETGAWIYTVHPDRYSIILTKLMIVGTEFLYLYTCHSPKGVREFVDKVRNCEDIAMNFIVADRTGVGPVLVEGSPRDWGDTRNSEGGLVVDAALSSLEDHRKRRGGCITEFHKLWGHMPLRYSYGVVSQRVREQGLCRKLGVVVPCDQFASLSTDRP</sequence>
<dbReference type="SUPFAM" id="SSF53448">
    <property type="entry name" value="Nucleotide-diphospho-sugar transferases"/>
    <property type="match status" value="1"/>
</dbReference>
<comment type="similarity">
    <text evidence="1">Belongs to the glycosyltransferase 64 family.</text>
</comment>
<evidence type="ECO:0000259" key="5">
    <source>
        <dbReference type="Pfam" id="PF09258"/>
    </source>
</evidence>
<proteinExistence type="inferred from homology"/>
<dbReference type="EMBL" id="JAHRHJ020000003">
    <property type="protein sequence ID" value="KAH9322624.1"/>
    <property type="molecule type" value="Genomic_DNA"/>
</dbReference>
<dbReference type="Pfam" id="PF09258">
    <property type="entry name" value="Glyco_transf_64"/>
    <property type="match status" value="1"/>
</dbReference>
<gene>
    <name evidence="6" type="ORF">KI387_017263</name>
</gene>
<dbReference type="InterPro" id="IPR015338">
    <property type="entry name" value="GT64_dom"/>
</dbReference>
<dbReference type="AlphaFoldDB" id="A0AA38LFM5"/>
<reference evidence="6 7" key="1">
    <citation type="journal article" date="2021" name="Nat. Plants">
        <title>The Taxus genome provides insights into paclitaxel biosynthesis.</title>
        <authorList>
            <person name="Xiong X."/>
            <person name="Gou J."/>
            <person name="Liao Q."/>
            <person name="Li Y."/>
            <person name="Zhou Q."/>
            <person name="Bi G."/>
            <person name="Li C."/>
            <person name="Du R."/>
            <person name="Wang X."/>
            <person name="Sun T."/>
            <person name="Guo L."/>
            <person name="Liang H."/>
            <person name="Lu P."/>
            <person name="Wu Y."/>
            <person name="Zhang Z."/>
            <person name="Ro D.K."/>
            <person name="Shang Y."/>
            <person name="Huang S."/>
            <person name="Yan J."/>
        </authorList>
    </citation>
    <scope>NUCLEOTIDE SEQUENCE [LARGE SCALE GENOMIC DNA]</scope>
    <source>
        <strain evidence="6">Ta-2019</strain>
    </source>
</reference>
<keyword evidence="7" id="KW-1185">Reference proteome</keyword>
<evidence type="ECO:0000313" key="7">
    <source>
        <dbReference type="Proteomes" id="UP000824469"/>
    </source>
</evidence>
<organism evidence="6 7">
    <name type="scientific">Taxus chinensis</name>
    <name type="common">Chinese yew</name>
    <name type="synonym">Taxus wallichiana var. chinensis</name>
    <dbReference type="NCBI Taxonomy" id="29808"/>
    <lineage>
        <taxon>Eukaryota</taxon>
        <taxon>Viridiplantae</taxon>
        <taxon>Streptophyta</taxon>
        <taxon>Embryophyta</taxon>
        <taxon>Tracheophyta</taxon>
        <taxon>Spermatophyta</taxon>
        <taxon>Pinopsida</taxon>
        <taxon>Pinidae</taxon>
        <taxon>Conifers II</taxon>
        <taxon>Cupressales</taxon>
        <taxon>Taxaceae</taxon>
        <taxon>Taxus</taxon>
    </lineage>
</organism>
<name>A0AA38LFM5_TAXCH</name>
<evidence type="ECO:0000256" key="3">
    <source>
        <dbReference type="ARBA" id="ARBA00023157"/>
    </source>
</evidence>
<feature type="domain" description="Glycosyl transferase 64" evidence="5">
    <location>
        <begin position="60"/>
        <end position="311"/>
    </location>
</feature>
<evidence type="ECO:0000313" key="6">
    <source>
        <dbReference type="EMBL" id="KAH9322624.1"/>
    </source>
</evidence>
<dbReference type="InterPro" id="IPR029044">
    <property type="entry name" value="Nucleotide-diphossugar_trans"/>
</dbReference>
<dbReference type="OMA" id="WIYTIHP"/>
<comment type="caution">
    <text evidence="6">The sequence shown here is derived from an EMBL/GenBank/DDBJ whole genome shotgun (WGS) entry which is preliminary data.</text>
</comment>
<dbReference type="InterPro" id="IPR053318">
    <property type="entry name" value="GT64"/>
</dbReference>
<evidence type="ECO:0000256" key="2">
    <source>
        <dbReference type="ARBA" id="ARBA00022679"/>
    </source>
</evidence>
<feature type="chain" id="PRO_5041337681" description="Glycosyl transferase 64 domain-containing protein" evidence="4">
    <location>
        <begin position="27"/>
        <end position="340"/>
    </location>
</feature>
<feature type="signal peptide" evidence="4">
    <location>
        <begin position="1"/>
        <end position="26"/>
    </location>
</feature>
<dbReference type="Gene3D" id="3.90.550.10">
    <property type="entry name" value="Spore Coat Polysaccharide Biosynthesis Protein SpsA, Chain A"/>
    <property type="match status" value="1"/>
</dbReference>
<keyword evidence="2" id="KW-0808">Transferase</keyword>
<dbReference type="GO" id="GO:0016020">
    <property type="term" value="C:membrane"/>
    <property type="evidence" value="ECO:0007669"/>
    <property type="project" value="InterPro"/>
</dbReference>
<dbReference type="PANTHER" id="PTHR48409:SF1">
    <property type="entry name" value="GLYCOSYLTRANSFERASE FAMILY PROTEIN 64 C3"/>
    <property type="match status" value="1"/>
</dbReference>
<accession>A0AA38LFM5</accession>
<keyword evidence="3" id="KW-1015">Disulfide bond</keyword>
<keyword evidence="4" id="KW-0732">Signal</keyword>